<reference evidence="2" key="1">
    <citation type="submission" date="2023-06" db="EMBL/GenBank/DDBJ databases">
        <title>Genome-scale phylogeny and comparative genomics of the fungal order Sordariales.</title>
        <authorList>
            <consortium name="Lawrence Berkeley National Laboratory"/>
            <person name="Hensen N."/>
            <person name="Bonometti L."/>
            <person name="Westerberg I."/>
            <person name="Brannstrom I.O."/>
            <person name="Guillou S."/>
            <person name="Cros-Aarteil S."/>
            <person name="Calhoun S."/>
            <person name="Haridas S."/>
            <person name="Kuo A."/>
            <person name="Mondo S."/>
            <person name="Pangilinan J."/>
            <person name="Riley R."/>
            <person name="Labutti K."/>
            <person name="Andreopoulos B."/>
            <person name="Lipzen A."/>
            <person name="Chen C."/>
            <person name="Yanf M."/>
            <person name="Daum C."/>
            <person name="Ng V."/>
            <person name="Clum A."/>
            <person name="Steindorff A."/>
            <person name="Ohm R."/>
            <person name="Martin F."/>
            <person name="Silar P."/>
            <person name="Natvig D."/>
            <person name="Lalanne C."/>
            <person name="Gautier V."/>
            <person name="Ament-Velasquez S.L."/>
            <person name="Kruys A."/>
            <person name="Hutchinson M.I."/>
            <person name="Powell A.J."/>
            <person name="Barry K."/>
            <person name="Miller A.N."/>
            <person name="Grigoriev I.V."/>
            <person name="Debuchy R."/>
            <person name="Gladieux P."/>
            <person name="Thoren M.H."/>
            <person name="Johannesson H."/>
        </authorList>
    </citation>
    <scope>NUCLEOTIDE SEQUENCE</scope>
    <source>
        <strain evidence="2">CBS 606.72</strain>
    </source>
</reference>
<feature type="region of interest" description="Disordered" evidence="1">
    <location>
        <begin position="45"/>
        <end position="74"/>
    </location>
</feature>
<sequence length="74" mass="8351">MKATWQAFPGQSQYLWLVCLCFQAHQQTCRYLTLWSHHPGAMRTQQSVSSTAGHGQSPKASLEPLPKWKVHSVA</sequence>
<organism evidence="2 3">
    <name type="scientific">Immersiella caudata</name>
    <dbReference type="NCBI Taxonomy" id="314043"/>
    <lineage>
        <taxon>Eukaryota</taxon>
        <taxon>Fungi</taxon>
        <taxon>Dikarya</taxon>
        <taxon>Ascomycota</taxon>
        <taxon>Pezizomycotina</taxon>
        <taxon>Sordariomycetes</taxon>
        <taxon>Sordariomycetidae</taxon>
        <taxon>Sordariales</taxon>
        <taxon>Lasiosphaeriaceae</taxon>
        <taxon>Immersiella</taxon>
    </lineage>
</organism>
<evidence type="ECO:0000313" key="3">
    <source>
        <dbReference type="Proteomes" id="UP001175000"/>
    </source>
</evidence>
<protein>
    <submittedName>
        <fullName evidence="2">Uncharacterized protein</fullName>
    </submittedName>
</protein>
<feature type="compositionally biased region" description="Polar residues" evidence="1">
    <location>
        <begin position="45"/>
        <end position="54"/>
    </location>
</feature>
<dbReference type="Proteomes" id="UP001175000">
    <property type="component" value="Unassembled WGS sequence"/>
</dbReference>
<proteinExistence type="predicted"/>
<name>A0AA39XHP4_9PEZI</name>
<dbReference type="EMBL" id="JAULSU010000001">
    <property type="protein sequence ID" value="KAK0634199.1"/>
    <property type="molecule type" value="Genomic_DNA"/>
</dbReference>
<gene>
    <name evidence="2" type="ORF">B0T14DRAFT_508539</name>
</gene>
<keyword evidence="3" id="KW-1185">Reference proteome</keyword>
<evidence type="ECO:0000256" key="1">
    <source>
        <dbReference type="SAM" id="MobiDB-lite"/>
    </source>
</evidence>
<dbReference type="AlphaFoldDB" id="A0AA39XHP4"/>
<accession>A0AA39XHP4</accession>
<comment type="caution">
    <text evidence="2">The sequence shown here is derived from an EMBL/GenBank/DDBJ whole genome shotgun (WGS) entry which is preliminary data.</text>
</comment>
<evidence type="ECO:0000313" key="2">
    <source>
        <dbReference type="EMBL" id="KAK0634199.1"/>
    </source>
</evidence>